<evidence type="ECO:0000313" key="3">
    <source>
        <dbReference type="EMBL" id="GHD10315.1"/>
    </source>
</evidence>
<keyword evidence="4" id="KW-1185">Reference proteome</keyword>
<comment type="caution">
    <text evidence="3">The sequence shown here is derived from an EMBL/GenBank/DDBJ whole genome shotgun (WGS) entry which is preliminary data.</text>
</comment>
<evidence type="ECO:0000313" key="4">
    <source>
        <dbReference type="Proteomes" id="UP000642819"/>
    </source>
</evidence>
<dbReference type="Pfam" id="PF09949">
    <property type="entry name" value="APP1_cat"/>
    <property type="match status" value="1"/>
</dbReference>
<dbReference type="PANTHER" id="PTHR28208">
    <property type="entry name" value="PHOSPHATIDATE PHOSPHATASE APP1"/>
    <property type="match status" value="1"/>
</dbReference>
<dbReference type="InterPro" id="IPR052935">
    <property type="entry name" value="Mg2+_PAP"/>
</dbReference>
<reference evidence="4" key="1">
    <citation type="journal article" date="2019" name="Int. J. Syst. Evol. Microbiol.">
        <title>The Global Catalogue of Microorganisms (GCM) 10K type strain sequencing project: providing services to taxonomists for standard genome sequencing and annotation.</title>
        <authorList>
            <consortium name="The Broad Institute Genomics Platform"/>
            <consortium name="The Broad Institute Genome Sequencing Center for Infectious Disease"/>
            <person name="Wu L."/>
            <person name="Ma J."/>
        </authorList>
    </citation>
    <scope>NUCLEOTIDE SEQUENCE [LARGE SCALE GENOMIC DNA]</scope>
    <source>
        <strain evidence="4">KCTC 19466</strain>
    </source>
</reference>
<protein>
    <recommendedName>
        <fullName evidence="2">Phosphatidate phosphatase APP1 catalytic domain-containing protein</fullName>
    </recommendedName>
</protein>
<accession>A0ABQ3GLG7</accession>
<dbReference type="EMBL" id="BMXK01000010">
    <property type="protein sequence ID" value="GHD10315.1"/>
    <property type="molecule type" value="Genomic_DNA"/>
</dbReference>
<gene>
    <name evidence="3" type="ORF">GCM10008096_23750</name>
</gene>
<dbReference type="PANTHER" id="PTHR28208:SF3">
    <property type="entry name" value="PHOSPHATIDATE PHOSPHATASE APP1"/>
    <property type="match status" value="1"/>
</dbReference>
<feature type="region of interest" description="Disordered" evidence="1">
    <location>
        <begin position="1"/>
        <end position="22"/>
    </location>
</feature>
<feature type="compositionally biased region" description="Polar residues" evidence="1">
    <location>
        <begin position="1"/>
        <end position="15"/>
    </location>
</feature>
<sequence length="378" mass="41359">MSASNTAGDQPNQDSGAPREHVGVQLENSWHAFRERHSRSRGHLPTVTPFRGYGVSGRADASSFATVPSDRATDDAGSHGWVRILARVVLARPGAFFNGLRHSRVVADGVRGWRNFISPPIPYAEVEARIGGQTFYLDADRGGVLDVRIAVDLEPGWHEVVLTSEGSEPATVAVQVIDEEGAFGIICDVDDTVVVTALPRPLLAAWNSFVLSEHARVATPGMAVMMERLVEKWPGAPVLYLSTGAWNAAATLTRFLSRNLFPKGTLLLTDWGPTENRWFRSGMQHKVDELRRLAQEFPAVKWVLIGDDGQHDPEIYAEFAKRHPDQVRAIVIRQLTPSEAVLAGGRSDHTVNATPGVPWVYGPDGQTICTQLRELGVI</sequence>
<organism evidence="3 4">
    <name type="scientific">Zhihengliuella salsuginis</name>
    <dbReference type="NCBI Taxonomy" id="578222"/>
    <lineage>
        <taxon>Bacteria</taxon>
        <taxon>Bacillati</taxon>
        <taxon>Actinomycetota</taxon>
        <taxon>Actinomycetes</taxon>
        <taxon>Micrococcales</taxon>
        <taxon>Micrococcaceae</taxon>
        <taxon>Zhihengliuella</taxon>
    </lineage>
</organism>
<dbReference type="RefSeq" id="WP_189350807.1">
    <property type="nucleotide sequence ID" value="NZ_BMXK01000010.1"/>
</dbReference>
<dbReference type="InterPro" id="IPR019236">
    <property type="entry name" value="APP1_cat"/>
</dbReference>
<evidence type="ECO:0000256" key="1">
    <source>
        <dbReference type="SAM" id="MobiDB-lite"/>
    </source>
</evidence>
<evidence type="ECO:0000259" key="2">
    <source>
        <dbReference type="Pfam" id="PF09949"/>
    </source>
</evidence>
<dbReference type="Proteomes" id="UP000642819">
    <property type="component" value="Unassembled WGS sequence"/>
</dbReference>
<proteinExistence type="predicted"/>
<name>A0ABQ3GLG7_9MICC</name>
<feature type="domain" description="Phosphatidate phosphatase APP1 catalytic" evidence="2">
    <location>
        <begin position="183"/>
        <end position="334"/>
    </location>
</feature>